<keyword evidence="9 12" id="KW-0812">Transmembrane</keyword>
<dbReference type="Pfam" id="PF00535">
    <property type="entry name" value="Glycos_transf_2"/>
    <property type="match status" value="1"/>
</dbReference>
<dbReference type="CDD" id="cd04191">
    <property type="entry name" value="Glucan_BSP_MdoH"/>
    <property type="match status" value="1"/>
</dbReference>
<evidence type="ECO:0000313" key="15">
    <source>
        <dbReference type="Proteomes" id="UP000029719"/>
    </source>
</evidence>
<feature type="transmembrane region" description="Helical" evidence="12">
    <location>
        <begin position="203"/>
        <end position="226"/>
    </location>
</feature>
<name>A0A9X0EDV7_9PSED</name>
<comment type="pathway">
    <text evidence="2 12">Glycan metabolism; osmoregulated periplasmic glucan (OPG) biosynthesis.</text>
</comment>
<dbReference type="InterPro" id="IPR001173">
    <property type="entry name" value="Glyco_trans_2-like"/>
</dbReference>
<evidence type="ECO:0000256" key="9">
    <source>
        <dbReference type="ARBA" id="ARBA00022692"/>
    </source>
</evidence>
<comment type="caution">
    <text evidence="14">The sequence shown here is derived from an EMBL/GenBank/DDBJ whole genome shotgun (WGS) entry which is preliminary data.</text>
</comment>
<dbReference type="PANTHER" id="PTHR43867">
    <property type="entry name" value="CELLULOSE SYNTHASE CATALYTIC SUBUNIT A [UDP-FORMING]"/>
    <property type="match status" value="1"/>
</dbReference>
<keyword evidence="7 12" id="KW-0328">Glycosyltransferase</keyword>
<evidence type="ECO:0000256" key="3">
    <source>
        <dbReference type="ARBA" id="ARBA00009337"/>
    </source>
</evidence>
<reference evidence="14 15" key="1">
    <citation type="submission" date="2014-09" db="EMBL/GenBank/DDBJ databases">
        <title>Genome sequence of Pseudomonas lutea strain DSM 17257T.</title>
        <authorList>
            <person name="Kwak Y."/>
            <person name="Shin J.-H."/>
        </authorList>
    </citation>
    <scope>NUCLEOTIDE SEQUENCE [LARGE SCALE GENOMIC DNA]</scope>
    <source>
        <strain evidence="14 15">DSM 17257</strain>
    </source>
</reference>
<dbReference type="EMBL" id="JRMB01000002">
    <property type="protein sequence ID" value="KGF63968.1"/>
    <property type="molecule type" value="Genomic_DNA"/>
</dbReference>
<dbReference type="NCBIfam" id="NF003958">
    <property type="entry name" value="PRK05454.2-1"/>
    <property type="match status" value="1"/>
</dbReference>
<keyword evidence="5 12" id="KW-1003">Cell membrane</keyword>
<dbReference type="PANTHER" id="PTHR43867:SF5">
    <property type="entry name" value="GLUCANS BIOSYNTHESIS GLUCOSYLTRANSFERASE H"/>
    <property type="match status" value="1"/>
</dbReference>
<evidence type="ECO:0000313" key="14">
    <source>
        <dbReference type="EMBL" id="KGF63968.1"/>
    </source>
</evidence>
<sequence>MSNSNAVPEPLNESLSEYLAHLPMTDVQRAELASCTSFAELHERLSAQTVADPAEAAQASVERRLTLTTANELHEAEMLSVDASGRVRLKATPPIRRTKVVPEPWRTNILHRGWRRLTGKTNPPPPKDDLPRDLPKARWRTVGSIRRYILLILMLGQTIVAGFYMKGILPYQGWSLVSFDEISHQTLWQTAVQVMPYALQTSILLLFGILFCWVSAGFWTALMGFLELLTGRDKYRISGASAGNEPIEAGARTALVMPICNEDVPRVFAGLRATFESVKATGDLDRFDFFILSDSNETDICVAEQQAWLDVCRETGGFGKIFYRRRRRRVKRKSGNLDDFCRRWGGEYRYMVVLDADSVMSGECLTSLVRLMEATPDAGIIQTAPRASGMDTLYARMQQFATRVYGPLFTAGLHFWQLGESHYWGHNAIIRMKPFIEHCALAPLPGKGAFAGAILSHDFVEAALMRRAGWGVWIAYDLPGSYEELPPNLLDELKRDRRWCHGNLMNFRLFLVKGMHPVHRAVFLTGVMSYLSAPLWFFFLVLSTALLAVNTLMEPTYFMEPRQLYPLWPQWHPEKAVALFSTTVVLLFLPKLLSVILIWAKGATGYGGRIKVTMSMLLEMLFSMLLAPVRMIFHTRFVLAAFLGWAATWNSPQRDDDSTPWSEAVKRHGPQTLLGFCWALLVAWLNPSFLWWLVPIVGSLMLSIPVSVISSRTNLGLKARDTKLFLIPEEHTPPQELVSTDKYTHENRWHALNDGFVRAVVDPQQNALACALATSRHRHAEPIEWMRVERVRHAIKGGPELLNNHERLQLLSDPVALARLHELVWSEGNSAWLNAWRASVDADPHAPLLPLQPATHVNESTLVNA</sequence>
<proteinExistence type="inferred from homology"/>
<keyword evidence="6" id="KW-0997">Cell inner membrane</keyword>
<evidence type="ECO:0000256" key="2">
    <source>
        <dbReference type="ARBA" id="ARBA00005001"/>
    </source>
</evidence>
<dbReference type="InterPro" id="IPR023725">
    <property type="entry name" value="Glucans_biosynth_gluTrFase_H"/>
</dbReference>
<dbReference type="OrthoDB" id="9775281at2"/>
<dbReference type="Gene3D" id="3.90.550.10">
    <property type="entry name" value="Spore Coat Polysaccharide Biosynthesis Protein SpsA, Chain A"/>
    <property type="match status" value="1"/>
</dbReference>
<protein>
    <recommendedName>
        <fullName evidence="4 12">Glucans biosynthesis glucosyltransferase H</fullName>
        <ecNumber evidence="12">2.4.1.-</ecNumber>
    </recommendedName>
</protein>
<dbReference type="GO" id="GO:0005886">
    <property type="term" value="C:plasma membrane"/>
    <property type="evidence" value="ECO:0007669"/>
    <property type="project" value="UniProtKB-SubCell"/>
</dbReference>
<comment type="similarity">
    <text evidence="3 12">Belongs to the glycosyltransferase 2 family. OpgH subfamily.</text>
</comment>
<keyword evidence="11 12" id="KW-0472">Membrane</keyword>
<dbReference type="EC" id="2.4.1.-" evidence="12"/>
<dbReference type="FunFam" id="3.90.550.10:FF:000047">
    <property type="entry name" value="Glucans biosynthesis glucosyltransferase H"/>
    <property type="match status" value="1"/>
</dbReference>
<dbReference type="SUPFAM" id="SSF53448">
    <property type="entry name" value="Nucleotide-diphospho-sugar transferases"/>
    <property type="match status" value="1"/>
</dbReference>
<comment type="subcellular location">
    <subcellularLocation>
        <location evidence="1">Cell inner membrane</location>
        <topology evidence="1">Multi-pass membrane protein</topology>
    </subcellularLocation>
    <subcellularLocation>
        <location evidence="12">Cell membrane</location>
        <topology evidence="12">Multi-pass membrane protein</topology>
    </subcellularLocation>
</comment>
<evidence type="ECO:0000256" key="4">
    <source>
        <dbReference type="ARBA" id="ARBA00020585"/>
    </source>
</evidence>
<evidence type="ECO:0000256" key="1">
    <source>
        <dbReference type="ARBA" id="ARBA00004429"/>
    </source>
</evidence>
<gene>
    <name evidence="12" type="primary">opgH</name>
    <name evidence="14" type="ORF">LT42_18985</name>
</gene>
<keyword evidence="10 12" id="KW-1133">Transmembrane helix</keyword>
<evidence type="ECO:0000259" key="13">
    <source>
        <dbReference type="Pfam" id="PF00535"/>
    </source>
</evidence>
<evidence type="ECO:0000256" key="10">
    <source>
        <dbReference type="ARBA" id="ARBA00022989"/>
    </source>
</evidence>
<evidence type="ECO:0000256" key="5">
    <source>
        <dbReference type="ARBA" id="ARBA00022475"/>
    </source>
</evidence>
<comment type="function">
    <text evidence="12">Involved in the biosynthesis of osmoregulated periplasmic glucans (OPGs).</text>
</comment>
<dbReference type="NCBIfam" id="NF003962">
    <property type="entry name" value="PRK05454.2-5"/>
    <property type="match status" value="1"/>
</dbReference>
<evidence type="ECO:0000256" key="11">
    <source>
        <dbReference type="ARBA" id="ARBA00023136"/>
    </source>
</evidence>
<feature type="transmembrane region" description="Helical" evidence="12">
    <location>
        <begin position="148"/>
        <end position="165"/>
    </location>
</feature>
<dbReference type="GO" id="GO:0009250">
    <property type="term" value="P:glucan biosynthetic process"/>
    <property type="evidence" value="ECO:0007669"/>
    <property type="project" value="UniProtKB-UniRule"/>
</dbReference>
<dbReference type="AlphaFoldDB" id="A0A9X0EDV7"/>
<accession>A0A9X0EDV7</accession>
<feature type="transmembrane region" description="Helical" evidence="12">
    <location>
        <begin position="689"/>
        <end position="710"/>
    </location>
</feature>
<evidence type="ECO:0000256" key="8">
    <source>
        <dbReference type="ARBA" id="ARBA00022679"/>
    </source>
</evidence>
<evidence type="ECO:0000256" key="7">
    <source>
        <dbReference type="ARBA" id="ARBA00022676"/>
    </source>
</evidence>
<feature type="transmembrane region" description="Helical" evidence="12">
    <location>
        <begin position="521"/>
        <end position="549"/>
    </location>
</feature>
<dbReference type="Proteomes" id="UP000029719">
    <property type="component" value="Unassembled WGS sequence"/>
</dbReference>
<dbReference type="NCBIfam" id="NF003955">
    <property type="entry name" value="PRK05454.1-1"/>
    <property type="match status" value="1"/>
</dbReference>
<dbReference type="RefSeq" id="WP_037016094.1">
    <property type="nucleotide sequence ID" value="NZ_JRMB01000002.1"/>
</dbReference>
<feature type="transmembrane region" description="Helical" evidence="12">
    <location>
        <begin position="621"/>
        <end position="647"/>
    </location>
</feature>
<dbReference type="InterPro" id="IPR050321">
    <property type="entry name" value="Glycosyltr_2/OpgH_subfam"/>
</dbReference>
<dbReference type="GO" id="GO:0016758">
    <property type="term" value="F:hexosyltransferase activity"/>
    <property type="evidence" value="ECO:0007669"/>
    <property type="project" value="UniProtKB-UniRule"/>
</dbReference>
<feature type="domain" description="Glycosyltransferase 2-like" evidence="13">
    <location>
        <begin position="255"/>
        <end position="437"/>
    </location>
</feature>
<feature type="transmembrane region" description="Helical" evidence="12">
    <location>
        <begin position="576"/>
        <end position="600"/>
    </location>
</feature>
<dbReference type="InterPro" id="IPR029044">
    <property type="entry name" value="Nucleotide-diphossugar_trans"/>
</dbReference>
<dbReference type="HAMAP" id="MF_01072">
    <property type="entry name" value="MdoH_OpgH"/>
    <property type="match status" value="1"/>
</dbReference>
<evidence type="ECO:0000256" key="6">
    <source>
        <dbReference type="ARBA" id="ARBA00022519"/>
    </source>
</evidence>
<evidence type="ECO:0000256" key="12">
    <source>
        <dbReference type="HAMAP-Rule" id="MF_01072"/>
    </source>
</evidence>
<keyword evidence="8 12" id="KW-0808">Transferase</keyword>
<organism evidence="14 15">
    <name type="scientific">Pseudomonas lutea</name>
    <dbReference type="NCBI Taxonomy" id="243924"/>
    <lineage>
        <taxon>Bacteria</taxon>
        <taxon>Pseudomonadati</taxon>
        <taxon>Pseudomonadota</taxon>
        <taxon>Gammaproteobacteria</taxon>
        <taxon>Pseudomonadales</taxon>
        <taxon>Pseudomonadaceae</taxon>
        <taxon>Pseudomonas</taxon>
    </lineage>
</organism>